<sequence length="135" mass="15268">MPRNSRLPTVEEFRADYPEFDDTAIYPNATIERYLNRADRNLDQNVFGSDFVDLAELFTAHYTELSGRIHSAGKNGVVNSSRSAGVLTSKSIDKVSGSYDVSGIIDPDAGFWNNTNYGREFYYWWSMFGMGGRQL</sequence>
<evidence type="ECO:0000313" key="2">
    <source>
        <dbReference type="Proteomes" id="UP000321307"/>
    </source>
</evidence>
<dbReference type="EMBL" id="VOUP01000056">
    <property type="protein sequence ID" value="TXE22183.1"/>
    <property type="molecule type" value="Genomic_DNA"/>
</dbReference>
<name>A0A9X9G0C7_9GAMM</name>
<gene>
    <name evidence="1" type="ORF">FOT63_25715</name>
</gene>
<dbReference type="InterPro" id="IPR025127">
    <property type="entry name" value="DUF4054"/>
</dbReference>
<reference evidence="1 2" key="1">
    <citation type="submission" date="2019-07" db="EMBL/GenBank/DDBJ databases">
        <title>Serratia strains were isolated from fresh produce.</title>
        <authorList>
            <person name="Cho G.-S."/>
            <person name="Stein M."/>
            <person name="Lee W."/>
            <person name="Suh S.H."/>
            <person name="Franz C.M.A.P."/>
        </authorList>
    </citation>
    <scope>NUCLEOTIDE SEQUENCE [LARGE SCALE GENOMIC DNA]</scope>
    <source>
        <strain evidence="1 2">S17</strain>
    </source>
</reference>
<organism evidence="1 2">
    <name type="scientific">Serratia ureilytica</name>
    <dbReference type="NCBI Taxonomy" id="300181"/>
    <lineage>
        <taxon>Bacteria</taxon>
        <taxon>Pseudomonadati</taxon>
        <taxon>Pseudomonadota</taxon>
        <taxon>Gammaproteobacteria</taxon>
        <taxon>Enterobacterales</taxon>
        <taxon>Yersiniaceae</taxon>
        <taxon>Serratia</taxon>
    </lineage>
</organism>
<dbReference type="RefSeq" id="WP_147839300.1">
    <property type="nucleotide sequence ID" value="NZ_VOUP01000056.1"/>
</dbReference>
<dbReference type="AlphaFoldDB" id="A0A9X9G0C7"/>
<proteinExistence type="predicted"/>
<comment type="caution">
    <text evidence="1">The sequence shown here is derived from an EMBL/GenBank/DDBJ whole genome shotgun (WGS) entry which is preliminary data.</text>
</comment>
<protein>
    <submittedName>
        <fullName evidence="1">DUF4054 domain-containing protein</fullName>
    </submittedName>
</protein>
<dbReference type="Pfam" id="PF13262">
    <property type="entry name" value="DUF4054"/>
    <property type="match status" value="1"/>
</dbReference>
<dbReference type="Proteomes" id="UP000321307">
    <property type="component" value="Unassembled WGS sequence"/>
</dbReference>
<accession>A0A9X9G0C7</accession>
<evidence type="ECO:0000313" key="1">
    <source>
        <dbReference type="EMBL" id="TXE22183.1"/>
    </source>
</evidence>